<evidence type="ECO:0000313" key="2">
    <source>
        <dbReference type="EMBL" id="CAA0126112.1"/>
    </source>
</evidence>
<feature type="chain" id="PRO_5024882065" description="PASTA domain-containing protein" evidence="1">
    <location>
        <begin position="29"/>
        <end position="121"/>
    </location>
</feature>
<evidence type="ECO:0000256" key="1">
    <source>
        <dbReference type="SAM" id="SignalP"/>
    </source>
</evidence>
<gene>
    <name evidence="2" type="ORF">AELLOGFF_04771</name>
</gene>
<dbReference type="AlphaFoldDB" id="A0A5S9R2G1"/>
<sequence>MNKRIITTVATTCAVAAATIGAAGPAAAARDGMIYTPGSNDMSWVMPDVDGMVLKHAMITVQHVTEPVVLDIRTVARGSQPVINQEDWVVCGQSPKEGAKISHETLKVTLAVQRPHDESCA</sequence>
<dbReference type="Proteomes" id="UP000430146">
    <property type="component" value="Unassembled WGS sequence"/>
</dbReference>
<evidence type="ECO:0008006" key="4">
    <source>
        <dbReference type="Google" id="ProtNLM"/>
    </source>
</evidence>
<feature type="signal peptide" evidence="1">
    <location>
        <begin position="1"/>
        <end position="28"/>
    </location>
</feature>
<accession>A0A5S9R2G1</accession>
<dbReference type="EMBL" id="CACSIP010000024">
    <property type="protein sequence ID" value="CAA0126112.1"/>
    <property type="molecule type" value="Genomic_DNA"/>
</dbReference>
<reference evidence="2 3" key="1">
    <citation type="submission" date="2019-11" db="EMBL/GenBank/DDBJ databases">
        <authorList>
            <person name="Holert J."/>
        </authorList>
    </citation>
    <scope>NUCLEOTIDE SEQUENCE [LARGE SCALE GENOMIC DNA]</scope>
    <source>
        <strain evidence="2">BC8_1</strain>
    </source>
</reference>
<evidence type="ECO:0000313" key="3">
    <source>
        <dbReference type="Proteomes" id="UP000430146"/>
    </source>
</evidence>
<keyword evidence="3" id="KW-1185">Reference proteome</keyword>
<organism evidence="2 3">
    <name type="scientific">Mycolicibacterium vanbaalenii</name>
    <name type="common">Mycobacterium vanbaalenii</name>
    <dbReference type="NCBI Taxonomy" id="110539"/>
    <lineage>
        <taxon>Bacteria</taxon>
        <taxon>Bacillati</taxon>
        <taxon>Actinomycetota</taxon>
        <taxon>Actinomycetes</taxon>
        <taxon>Mycobacteriales</taxon>
        <taxon>Mycobacteriaceae</taxon>
        <taxon>Mycolicibacterium</taxon>
    </lineage>
</organism>
<dbReference type="OrthoDB" id="4335972at2"/>
<dbReference type="RefSeq" id="WP_159232301.1">
    <property type="nucleotide sequence ID" value="NZ_CACSIP010000024.1"/>
</dbReference>
<name>A0A5S9R2G1_MYCVN</name>
<keyword evidence="1" id="KW-0732">Signal</keyword>
<protein>
    <recommendedName>
        <fullName evidence="4">PASTA domain-containing protein</fullName>
    </recommendedName>
</protein>
<proteinExistence type="predicted"/>